<protein>
    <submittedName>
        <fullName evidence="1">Uncharacterized protein</fullName>
    </submittedName>
</protein>
<evidence type="ECO:0000313" key="1">
    <source>
        <dbReference type="EMBL" id="JAW14935.1"/>
    </source>
</evidence>
<dbReference type="AlphaFoldDB" id="A0A224XR00"/>
<accession>A0A224XR00</accession>
<proteinExistence type="predicted"/>
<sequence length="97" mass="10736">MAALALIIVFGNAFFSLQFATFLIKQARRDQTVPKKTLTTETLLLGANAKFNHCSAHLNYVEDLEARCTAAPQLRAQEEERIAAYFQGTLSTLNACN</sequence>
<reference evidence="1" key="1">
    <citation type="journal article" date="2018" name="PLoS Negl. Trop. Dis.">
        <title>An insight into the salivary gland and fat body transcriptome of Panstrongylus lignarius (Hemiptera: Heteroptera), the main vector of Chagas disease in Peru.</title>
        <authorList>
            <person name="Nevoa J.C."/>
            <person name="Mendes M.T."/>
            <person name="da Silva M.V."/>
            <person name="Soares S.C."/>
            <person name="Oliveira C.J.F."/>
            <person name="Ribeiro J.M.C."/>
        </authorList>
    </citation>
    <scope>NUCLEOTIDE SEQUENCE</scope>
</reference>
<organism evidence="1">
    <name type="scientific">Panstrongylus lignarius</name>
    <dbReference type="NCBI Taxonomy" id="156445"/>
    <lineage>
        <taxon>Eukaryota</taxon>
        <taxon>Metazoa</taxon>
        <taxon>Ecdysozoa</taxon>
        <taxon>Arthropoda</taxon>
        <taxon>Hexapoda</taxon>
        <taxon>Insecta</taxon>
        <taxon>Pterygota</taxon>
        <taxon>Neoptera</taxon>
        <taxon>Paraneoptera</taxon>
        <taxon>Hemiptera</taxon>
        <taxon>Heteroptera</taxon>
        <taxon>Panheteroptera</taxon>
        <taxon>Cimicomorpha</taxon>
        <taxon>Reduviidae</taxon>
        <taxon>Triatominae</taxon>
        <taxon>Panstrongylus</taxon>
    </lineage>
</organism>
<dbReference type="EMBL" id="GFTR01001491">
    <property type="protein sequence ID" value="JAW14935.1"/>
    <property type="molecule type" value="Transcribed_RNA"/>
</dbReference>
<name>A0A224XR00_9HEMI</name>